<keyword evidence="4" id="KW-0732">Signal</keyword>
<sequence length="387" mass="43393">MNKWKRMVLAIVSLIVLMSTVGCWNYIEIEDMSIVAGVAIDKGASDGKLLVTAEIVDTKEGSKSSQAGFKMLSLTGETMFDIVRGMISITGKKLFWSHSKAIILSEEIAREGVINIIDWYNRDTETRSDVYIFVSKEKTAQEIINLSSLTESIMAYALAQQMRFENSVSTAPVVEIWDFIDKLEASGEYAIAPLIYIHETNKIKNARVSGAAIFSMDKMIGTISGEETKYMLFANNQIKGGVLAVNDKNGKPAFSLEILSNRTKVKPVWVEGKLQMQINTLTHTGLDEVKVPEEFTNRDSKKVIEKRAGEELQKAILSVIHRVQKDYHADIFGFGELLHEQMPQTWKKIEKDWGKEFSEVEVVVNSEVIIDSSAQTSRSIKIHQKGD</sequence>
<dbReference type="PANTHER" id="PTHR35789:SF1">
    <property type="entry name" value="SPORE GERMINATION PROTEIN B3"/>
    <property type="match status" value="1"/>
</dbReference>
<organism evidence="10 11">
    <name type="scientific">Paenibacillus odorifer</name>
    <dbReference type="NCBI Taxonomy" id="189426"/>
    <lineage>
        <taxon>Bacteria</taxon>
        <taxon>Bacillati</taxon>
        <taxon>Bacillota</taxon>
        <taxon>Bacilli</taxon>
        <taxon>Bacillales</taxon>
        <taxon>Paenibacillaceae</taxon>
        <taxon>Paenibacillus</taxon>
    </lineage>
</organism>
<comment type="subcellular location">
    <subcellularLocation>
        <location evidence="1">Membrane</location>
        <topology evidence="1">Lipid-anchor</topology>
    </subcellularLocation>
</comment>
<dbReference type="InterPro" id="IPR038501">
    <property type="entry name" value="Spore_GerAC_C_sf"/>
</dbReference>
<comment type="similarity">
    <text evidence="2">Belongs to the GerABKC lipoprotein family.</text>
</comment>
<evidence type="ECO:0000259" key="9">
    <source>
        <dbReference type="Pfam" id="PF25198"/>
    </source>
</evidence>
<evidence type="ECO:0000256" key="5">
    <source>
        <dbReference type="ARBA" id="ARBA00023136"/>
    </source>
</evidence>
<evidence type="ECO:0000313" key="10">
    <source>
        <dbReference type="EMBL" id="OME66631.1"/>
    </source>
</evidence>
<evidence type="ECO:0000256" key="4">
    <source>
        <dbReference type="ARBA" id="ARBA00022729"/>
    </source>
</evidence>
<keyword evidence="6" id="KW-0564">Palmitate</keyword>
<evidence type="ECO:0000313" key="11">
    <source>
        <dbReference type="Proteomes" id="UP000187425"/>
    </source>
</evidence>
<dbReference type="InterPro" id="IPR008844">
    <property type="entry name" value="Spore_GerAC-like"/>
</dbReference>
<keyword evidence="5" id="KW-0472">Membrane</keyword>
<dbReference type="GO" id="GO:0009847">
    <property type="term" value="P:spore germination"/>
    <property type="evidence" value="ECO:0007669"/>
    <property type="project" value="InterPro"/>
</dbReference>
<evidence type="ECO:0000256" key="6">
    <source>
        <dbReference type="ARBA" id="ARBA00023139"/>
    </source>
</evidence>
<reference evidence="10 11" key="1">
    <citation type="submission" date="2016-11" db="EMBL/GenBank/DDBJ databases">
        <title>Paenibacillus species isolates.</title>
        <authorList>
            <person name="Beno S.M."/>
        </authorList>
    </citation>
    <scope>NUCLEOTIDE SEQUENCE [LARGE SCALE GENOMIC DNA]</scope>
    <source>
        <strain evidence="10 11">FSL H7-0443</strain>
    </source>
</reference>
<evidence type="ECO:0000256" key="1">
    <source>
        <dbReference type="ARBA" id="ARBA00004635"/>
    </source>
</evidence>
<dbReference type="Gene3D" id="3.30.300.210">
    <property type="entry name" value="Nutrient germinant receptor protein C, domain 3"/>
    <property type="match status" value="1"/>
</dbReference>
<evidence type="ECO:0000259" key="8">
    <source>
        <dbReference type="Pfam" id="PF05504"/>
    </source>
</evidence>
<protein>
    <submittedName>
        <fullName evidence="10">Uncharacterized protein</fullName>
    </submittedName>
</protein>
<dbReference type="InterPro" id="IPR046953">
    <property type="entry name" value="Spore_GerAC-like_C"/>
</dbReference>
<dbReference type="RefSeq" id="WP_076285899.1">
    <property type="nucleotide sequence ID" value="NZ_MPTW01000014.1"/>
</dbReference>
<evidence type="ECO:0000256" key="2">
    <source>
        <dbReference type="ARBA" id="ARBA00007886"/>
    </source>
</evidence>
<dbReference type="Proteomes" id="UP000187425">
    <property type="component" value="Unassembled WGS sequence"/>
</dbReference>
<evidence type="ECO:0000256" key="7">
    <source>
        <dbReference type="ARBA" id="ARBA00023288"/>
    </source>
</evidence>
<keyword evidence="3" id="KW-0309">Germination</keyword>
<dbReference type="NCBIfam" id="TIGR02887">
    <property type="entry name" value="spore_ger_x_C"/>
    <property type="match status" value="1"/>
</dbReference>
<dbReference type="AlphaFoldDB" id="A0A1R0ZC71"/>
<dbReference type="PANTHER" id="PTHR35789">
    <property type="entry name" value="SPORE GERMINATION PROTEIN B3"/>
    <property type="match status" value="1"/>
</dbReference>
<feature type="domain" description="Spore germination GerAC-like C-terminal" evidence="8">
    <location>
        <begin position="209"/>
        <end position="372"/>
    </location>
</feature>
<accession>A0A1R0ZC71</accession>
<dbReference type="InterPro" id="IPR057336">
    <property type="entry name" value="GerAC_N"/>
</dbReference>
<dbReference type="Pfam" id="PF05504">
    <property type="entry name" value="Spore_GerAC"/>
    <property type="match status" value="1"/>
</dbReference>
<proteinExistence type="inferred from homology"/>
<dbReference type="EMBL" id="MPTW01000014">
    <property type="protein sequence ID" value="OME66631.1"/>
    <property type="molecule type" value="Genomic_DNA"/>
</dbReference>
<evidence type="ECO:0000256" key="3">
    <source>
        <dbReference type="ARBA" id="ARBA00022544"/>
    </source>
</evidence>
<dbReference type="Pfam" id="PF25198">
    <property type="entry name" value="Spore_GerAC_N"/>
    <property type="match status" value="1"/>
</dbReference>
<gene>
    <name evidence="10" type="ORF">BSK65_21700</name>
</gene>
<feature type="domain" description="Spore germination protein N-terminal" evidence="9">
    <location>
        <begin position="26"/>
        <end position="195"/>
    </location>
</feature>
<dbReference type="PROSITE" id="PS51257">
    <property type="entry name" value="PROKAR_LIPOPROTEIN"/>
    <property type="match status" value="1"/>
</dbReference>
<keyword evidence="7" id="KW-0449">Lipoprotein</keyword>
<dbReference type="GO" id="GO:0016020">
    <property type="term" value="C:membrane"/>
    <property type="evidence" value="ECO:0007669"/>
    <property type="project" value="UniProtKB-SubCell"/>
</dbReference>
<comment type="caution">
    <text evidence="10">The sequence shown here is derived from an EMBL/GenBank/DDBJ whole genome shotgun (WGS) entry which is preliminary data.</text>
</comment>
<name>A0A1R0ZC71_9BACL</name>
<dbReference type="OrthoDB" id="2380468at2"/>